<dbReference type="GO" id="GO:0032934">
    <property type="term" value="F:sterol binding"/>
    <property type="evidence" value="ECO:0007669"/>
    <property type="project" value="TreeGrafter"/>
</dbReference>
<keyword evidence="3" id="KW-1185">Reference proteome</keyword>
<dbReference type="PANTHER" id="PTHR10972:SF102">
    <property type="entry name" value="OXYSTEROL-BINDING PROTEIN"/>
    <property type="match status" value="1"/>
</dbReference>
<dbReference type="STRING" id="478820.A0A196SDM3"/>
<reference evidence="2 3" key="1">
    <citation type="submission" date="2016-05" db="EMBL/GenBank/DDBJ databases">
        <title>Nuclear genome of Blastocystis sp. subtype 1 NandII.</title>
        <authorList>
            <person name="Gentekaki E."/>
            <person name="Curtis B."/>
            <person name="Stairs C."/>
            <person name="Eme L."/>
            <person name="Herman E."/>
            <person name="Klimes V."/>
            <person name="Arias M.C."/>
            <person name="Elias M."/>
            <person name="Hilliou F."/>
            <person name="Klute M."/>
            <person name="Malik S.-B."/>
            <person name="Pightling A."/>
            <person name="Rachubinski R."/>
            <person name="Salas D."/>
            <person name="Schlacht A."/>
            <person name="Suga H."/>
            <person name="Archibald J."/>
            <person name="Ball S.G."/>
            <person name="Clark G."/>
            <person name="Dacks J."/>
            <person name="Van Der Giezen M."/>
            <person name="Tsaousis A."/>
            <person name="Roger A."/>
        </authorList>
    </citation>
    <scope>NUCLEOTIDE SEQUENCE [LARGE SCALE GENOMIC DNA]</scope>
    <source>
        <strain evidence="3">ATCC 50177 / NandII</strain>
    </source>
</reference>
<comment type="caution">
    <text evidence="2">The sequence shown here is derived from an EMBL/GenBank/DDBJ whole genome shotgun (WGS) entry which is preliminary data.</text>
</comment>
<gene>
    <name evidence="2" type="ORF">AV274_4038</name>
</gene>
<protein>
    <submittedName>
        <fullName evidence="2">Oxysterol-binding protein-related protein</fullName>
    </submittedName>
</protein>
<name>A0A196SDM3_BLAHN</name>
<accession>A0A196SDM3</accession>
<dbReference type="PANTHER" id="PTHR10972">
    <property type="entry name" value="OXYSTEROL-BINDING PROTEIN-RELATED"/>
    <property type="match status" value="1"/>
</dbReference>
<evidence type="ECO:0000313" key="2">
    <source>
        <dbReference type="EMBL" id="OAO14237.1"/>
    </source>
</evidence>
<dbReference type="GO" id="GO:0016020">
    <property type="term" value="C:membrane"/>
    <property type="evidence" value="ECO:0007669"/>
    <property type="project" value="TreeGrafter"/>
</dbReference>
<evidence type="ECO:0000313" key="3">
    <source>
        <dbReference type="Proteomes" id="UP000078348"/>
    </source>
</evidence>
<dbReference type="EMBL" id="LXWW01000272">
    <property type="protein sequence ID" value="OAO14237.1"/>
    <property type="molecule type" value="Genomic_DNA"/>
</dbReference>
<dbReference type="Proteomes" id="UP000078348">
    <property type="component" value="Unassembled WGS sequence"/>
</dbReference>
<evidence type="ECO:0000256" key="1">
    <source>
        <dbReference type="ARBA" id="ARBA00008842"/>
    </source>
</evidence>
<proteinExistence type="inferred from homology"/>
<dbReference type="Gene3D" id="2.40.160.120">
    <property type="match status" value="1"/>
</dbReference>
<dbReference type="Gene3D" id="3.40.50.11350">
    <property type="match status" value="1"/>
</dbReference>
<organism evidence="2 3">
    <name type="scientific">Blastocystis sp. subtype 1 (strain ATCC 50177 / NandII)</name>
    <dbReference type="NCBI Taxonomy" id="478820"/>
    <lineage>
        <taxon>Eukaryota</taxon>
        <taxon>Sar</taxon>
        <taxon>Stramenopiles</taxon>
        <taxon>Bigyra</taxon>
        <taxon>Opalozoa</taxon>
        <taxon>Opalinata</taxon>
        <taxon>Blastocystidae</taxon>
        <taxon>Blastocystis</taxon>
    </lineage>
</organism>
<dbReference type="InterPro" id="IPR037239">
    <property type="entry name" value="OSBP_sf"/>
</dbReference>
<dbReference type="Pfam" id="PF01237">
    <property type="entry name" value="Oxysterol_BP"/>
    <property type="match status" value="1"/>
</dbReference>
<comment type="similarity">
    <text evidence="1">Belongs to the OSBP family.</text>
</comment>
<dbReference type="GO" id="GO:0005829">
    <property type="term" value="C:cytosol"/>
    <property type="evidence" value="ECO:0007669"/>
    <property type="project" value="TreeGrafter"/>
</dbReference>
<dbReference type="OrthoDB" id="14833at2759"/>
<dbReference type="SUPFAM" id="SSF144000">
    <property type="entry name" value="Oxysterol-binding protein-like"/>
    <property type="match status" value="1"/>
</dbReference>
<dbReference type="InterPro" id="IPR000648">
    <property type="entry name" value="Oxysterol-bd"/>
</dbReference>
<sequence length="564" mass="64327">MSGEENASVEKETDYYAMCVPYKPCDVNLLKSMNPFSKQDVDAFLASQHAGTSIKYAYLPTPMIKPVSLLEDLSNFLVFVDLLYPKDYEQFDTDNRLFSVLKYFLSVWSTFSTDVYLPCSPYRGETFACFVNTSVGKVSFLAEECSIHPDVASFIIEDEVDRWRIEGTIDRQNLFCGNSLVFSHKGSLTLTYLPTEEQFVFSFPSITLSGLLFGTPESQFTGDVQMTYSKGSMHSVISFLPRPTIGGDSKVVRASVWRESTIAFRIEGRWDIGFEIIGEDGANSVFMVVSELNELQRFVLKPELQGALESQKVWKPLWMEVLSNPGLEGIKKEYMRLEKQKIQYYLVWEKCGKRESPLFNKTESGYEYKWKGKRTNFIERSCSAPHVEIKYIDSLKGYYVIGVQMRFGGMMANYHEQSFLKPSDLGKLRALINSALERVGNQSVALFISSDSDKGLKGLKKAFERRVKVVTVKEFAVGHSCEGYYHDEEKEKWPKYVQRAIVDLMVLKESDYLIVTGKSSFGEYALDMQYCSYGMIQPAFYASLLHVNRSVFRARSRPGTFSIV</sequence>
<dbReference type="AlphaFoldDB" id="A0A196SDM3"/>